<evidence type="ECO:0000313" key="2">
    <source>
        <dbReference type="EMBL" id="KAF9322642.1"/>
    </source>
</evidence>
<keyword evidence="3" id="KW-1185">Reference proteome</keyword>
<name>A0A9P5VGD4_9FUNG</name>
<evidence type="ECO:0000313" key="3">
    <source>
        <dbReference type="Proteomes" id="UP000696485"/>
    </source>
</evidence>
<comment type="caution">
    <text evidence="2">The sequence shown here is derived from an EMBL/GenBank/DDBJ whole genome shotgun (WGS) entry which is preliminary data.</text>
</comment>
<proteinExistence type="predicted"/>
<feature type="chain" id="PRO_5040450706" evidence="1">
    <location>
        <begin position="20"/>
        <end position="289"/>
    </location>
</feature>
<evidence type="ECO:0000256" key="1">
    <source>
        <dbReference type="SAM" id="SignalP"/>
    </source>
</evidence>
<accession>A0A9P5VGD4</accession>
<reference evidence="2" key="1">
    <citation type="journal article" date="2020" name="Fungal Divers.">
        <title>Resolving the Mortierellaceae phylogeny through synthesis of multi-gene phylogenetics and phylogenomics.</title>
        <authorList>
            <person name="Vandepol N."/>
            <person name="Liber J."/>
            <person name="Desiro A."/>
            <person name="Na H."/>
            <person name="Kennedy M."/>
            <person name="Barry K."/>
            <person name="Grigoriev I.V."/>
            <person name="Miller A.N."/>
            <person name="O'Donnell K."/>
            <person name="Stajich J.E."/>
            <person name="Bonito G."/>
        </authorList>
    </citation>
    <scope>NUCLEOTIDE SEQUENCE</scope>
    <source>
        <strain evidence="2">NVP1</strain>
    </source>
</reference>
<organism evidence="2 3">
    <name type="scientific">Podila minutissima</name>
    <dbReference type="NCBI Taxonomy" id="64525"/>
    <lineage>
        <taxon>Eukaryota</taxon>
        <taxon>Fungi</taxon>
        <taxon>Fungi incertae sedis</taxon>
        <taxon>Mucoromycota</taxon>
        <taxon>Mortierellomycotina</taxon>
        <taxon>Mortierellomycetes</taxon>
        <taxon>Mortierellales</taxon>
        <taxon>Mortierellaceae</taxon>
        <taxon>Podila</taxon>
    </lineage>
</organism>
<dbReference type="Proteomes" id="UP000696485">
    <property type="component" value="Unassembled WGS sequence"/>
</dbReference>
<feature type="signal peptide" evidence="1">
    <location>
        <begin position="1"/>
        <end position="19"/>
    </location>
</feature>
<gene>
    <name evidence="2" type="ORF">BG006_002187</name>
</gene>
<sequence>MKITSIVLALGAVIASVHAALPASVGPIASGLTQGLNSPAAKRGLPLPGTAVTTNNEAANGAVKMVEDAVSQTAGKVTGLAAKRSLGLPGKDGLLPKTDLPFQVKRDDVANVDIAAAVHALVEVYLGPVNDAMAVLKAEIVAQVTVALQVEGNIKVTKAILKTIEATVDAAIKIAVDAHITAVVNAKIAAIVNAHVSVNAAVDANVVAAIVADLSVLIEAQVSAVITAVVKANIIATVLAAIKVNVLANVAAVLKVTLSVALDIAADASVEIGACLDAVVKILANVTVN</sequence>
<dbReference type="EMBL" id="JAAAUY010001492">
    <property type="protein sequence ID" value="KAF9322642.1"/>
    <property type="molecule type" value="Genomic_DNA"/>
</dbReference>
<keyword evidence="1" id="KW-0732">Signal</keyword>
<protein>
    <submittedName>
        <fullName evidence="2">Uncharacterized protein</fullName>
    </submittedName>
</protein>
<dbReference type="AlphaFoldDB" id="A0A9P5VGD4"/>